<dbReference type="InterPro" id="IPR019885">
    <property type="entry name" value="Tscrpt_reg_HTH_AsnC-type_CS"/>
</dbReference>
<accession>A0A2S0MRV9</accession>
<evidence type="ECO:0000256" key="2">
    <source>
        <dbReference type="ARBA" id="ARBA00023444"/>
    </source>
</evidence>
<feature type="domain" description="Siroheme decarboxylase NirL-like HTH" evidence="7">
    <location>
        <begin position="9"/>
        <end position="53"/>
    </location>
</feature>
<feature type="domain" description="Siroheme decarboxylase AsnC-like ligand binding" evidence="6">
    <location>
        <begin position="229"/>
        <end position="316"/>
    </location>
</feature>
<comment type="similarity">
    <text evidence="3">Belongs to the Ahb/Nir family.</text>
</comment>
<sequence>MEGVSDPIDQALLNDWQRGFPVESRPFASLAHALGVGEADVIARLEHHRQTGRITRVGATCAPNTVSASTLAAVAAPDHRIGEIAEVIGAQPGVNHNYQREHDWNLWFVATGPDRAHVNATLARIRALTGLRVLDLPLVRPFNVDLGFTLKGQIGGAAPKPPVDIAAFRPDDRPLLQALTRGLPLLPRPFAELAGQLGMTETQVLDRVRALVAAGIVSRLGVIVRHRALGWRSNAMVVWDMDHDTITAAGPLLAAQPGITLCYERAPVPGVWTYRLYSMIHARSRKDAMSVLTRVCTLPEFRDVRHQALFSLHCFKQTGAMVAACAPEAKRIA</sequence>
<proteinExistence type="inferred from homology"/>
<feature type="domain" description="Siroheme decarboxylase NirL-like HTH" evidence="7">
    <location>
        <begin position="172"/>
        <end position="217"/>
    </location>
</feature>
<dbReference type="Pfam" id="PF22451">
    <property type="entry name" value="NirdL-like_HTH"/>
    <property type="match status" value="2"/>
</dbReference>
<dbReference type="RefSeq" id="WP_106472936.1">
    <property type="nucleotide sequence ID" value="NZ_CP027665.1"/>
</dbReference>
<dbReference type="InterPro" id="IPR053953">
    <property type="entry name" value="NirdL-like_HTH"/>
</dbReference>
<evidence type="ECO:0000313" key="8">
    <source>
        <dbReference type="EMBL" id="AVO38625.1"/>
    </source>
</evidence>
<evidence type="ECO:0000256" key="4">
    <source>
        <dbReference type="ARBA" id="ARBA00023471"/>
    </source>
</evidence>
<gene>
    <name evidence="8" type="ORF">C6Y53_13610</name>
</gene>
<keyword evidence="1" id="KW-0456">Lyase</keyword>
<name>A0A2S0MRV9_9RHOB</name>
<dbReference type="PANTHER" id="PTHR43413">
    <property type="entry name" value="TRANSCRIPTIONAL REGULATOR, ASNC FAMILY"/>
    <property type="match status" value="1"/>
</dbReference>
<reference evidence="9" key="1">
    <citation type="submission" date="2018-03" db="EMBL/GenBank/DDBJ databases">
        <title>Genomic analysis of the strain SH-1 isolated from shrimp intestine.</title>
        <authorList>
            <person name="Kim Y.-S."/>
            <person name="Kim S.-E."/>
            <person name="Kim K.-H."/>
        </authorList>
    </citation>
    <scope>NUCLEOTIDE SEQUENCE [LARGE SCALE GENOMIC DNA]</scope>
    <source>
        <strain evidence="9">SH-1</strain>
    </source>
</reference>
<evidence type="ECO:0000256" key="3">
    <source>
        <dbReference type="ARBA" id="ARBA00023457"/>
    </source>
</evidence>
<dbReference type="Proteomes" id="UP000237655">
    <property type="component" value="Chromosome"/>
</dbReference>
<dbReference type="KEGG" id="thas:C6Y53_13610"/>
<evidence type="ECO:0000313" key="9">
    <source>
        <dbReference type="Proteomes" id="UP000237655"/>
    </source>
</evidence>
<dbReference type="Gene3D" id="3.30.70.3460">
    <property type="match status" value="2"/>
</dbReference>
<keyword evidence="9" id="KW-1185">Reference proteome</keyword>
<dbReference type="SUPFAM" id="SSF46785">
    <property type="entry name" value="Winged helix' DNA-binding domain"/>
    <property type="match status" value="1"/>
</dbReference>
<evidence type="ECO:0000259" key="7">
    <source>
        <dbReference type="Pfam" id="PF22451"/>
    </source>
</evidence>
<dbReference type="AlphaFoldDB" id="A0A2S0MRV9"/>
<protein>
    <recommendedName>
        <fullName evidence="4">siroheme decarboxylase</fullName>
        <ecNumber evidence="4">4.1.1.111</ecNumber>
    </recommendedName>
</protein>
<evidence type="ECO:0000256" key="5">
    <source>
        <dbReference type="ARBA" id="ARBA00048470"/>
    </source>
</evidence>
<evidence type="ECO:0000256" key="1">
    <source>
        <dbReference type="ARBA" id="ARBA00023239"/>
    </source>
</evidence>
<dbReference type="InterPro" id="IPR036390">
    <property type="entry name" value="WH_DNA-bd_sf"/>
</dbReference>
<comment type="pathway">
    <text evidence="2">Porphyrin-containing compound metabolism.</text>
</comment>
<dbReference type="GO" id="GO:0016829">
    <property type="term" value="F:lyase activity"/>
    <property type="evidence" value="ECO:0007669"/>
    <property type="project" value="UniProtKB-KW"/>
</dbReference>
<organism evidence="8 9">
    <name type="scientific">Pukyongiella litopenaei</name>
    <dbReference type="NCBI Taxonomy" id="2605946"/>
    <lineage>
        <taxon>Bacteria</taxon>
        <taxon>Pseudomonadati</taxon>
        <taxon>Pseudomonadota</taxon>
        <taxon>Alphaproteobacteria</taxon>
        <taxon>Rhodobacterales</taxon>
        <taxon>Paracoccaceae</taxon>
        <taxon>Pukyongiella</taxon>
    </lineage>
</organism>
<dbReference type="InterPro" id="IPR050684">
    <property type="entry name" value="HTH-Siroheme_Decarb"/>
</dbReference>
<feature type="domain" description="Siroheme decarboxylase AsnC-like ligand binding" evidence="6">
    <location>
        <begin position="67"/>
        <end position="140"/>
    </location>
</feature>
<dbReference type="EC" id="4.1.1.111" evidence="4"/>
<comment type="catalytic activity">
    <reaction evidence="5">
        <text>siroheme + 2 H(+) = 12,18-didecarboxysiroheme + 2 CO2</text>
        <dbReference type="Rhea" id="RHEA:19093"/>
        <dbReference type="ChEBI" id="CHEBI:15378"/>
        <dbReference type="ChEBI" id="CHEBI:16526"/>
        <dbReference type="ChEBI" id="CHEBI:60052"/>
        <dbReference type="ChEBI" id="CHEBI:140497"/>
        <dbReference type="EC" id="4.1.1.111"/>
    </reaction>
</comment>
<dbReference type="PANTHER" id="PTHR43413:SF1">
    <property type="entry name" value="SIROHEME DECARBOXYLASE NIRL SUBUNIT"/>
    <property type="match status" value="1"/>
</dbReference>
<dbReference type="InterPro" id="IPR040523">
    <property type="entry name" value="AsnC_trans_reg2"/>
</dbReference>
<evidence type="ECO:0000259" key="6">
    <source>
        <dbReference type="Pfam" id="PF17805"/>
    </source>
</evidence>
<dbReference type="PROSITE" id="PS00519">
    <property type="entry name" value="HTH_ASNC_1"/>
    <property type="match status" value="1"/>
</dbReference>
<dbReference type="Pfam" id="PF17805">
    <property type="entry name" value="AsnC_trans_reg2"/>
    <property type="match status" value="2"/>
</dbReference>
<dbReference type="EMBL" id="CP027665">
    <property type="protein sequence ID" value="AVO38625.1"/>
    <property type="molecule type" value="Genomic_DNA"/>
</dbReference>